<dbReference type="GO" id="GO:0016491">
    <property type="term" value="F:oxidoreductase activity"/>
    <property type="evidence" value="ECO:0007669"/>
    <property type="project" value="InterPro"/>
</dbReference>
<name>A0A9P8HWX1_9HYPO</name>
<dbReference type="AlphaFoldDB" id="A0A9P8HWX1"/>
<evidence type="ECO:0000259" key="1">
    <source>
        <dbReference type="Pfam" id="PF01323"/>
    </source>
</evidence>
<evidence type="ECO:0000313" key="3">
    <source>
        <dbReference type="Proteomes" id="UP000826573"/>
    </source>
</evidence>
<reference evidence="2 3" key="1">
    <citation type="submission" date="2021-08" db="EMBL/GenBank/DDBJ databases">
        <title>The highly contiguous genome resource for Trichoderma semiorbis FJ059, a fungal antagonistic to plant pathogens.</title>
        <authorList>
            <person name="Liu T."/>
        </authorList>
    </citation>
    <scope>NUCLEOTIDE SEQUENCE [LARGE SCALE GENOMIC DNA]</scope>
    <source>
        <strain evidence="2 3">FJ059</strain>
    </source>
</reference>
<dbReference type="InterPro" id="IPR001853">
    <property type="entry name" value="DSBA-like_thioredoxin_dom"/>
</dbReference>
<sequence>MSRRLLLRWTLYVPGHTWPRKGTSHLPHPISNPIHITNPRKPNRLDQALAKFRSSPMASSVSYTLHFAPYQLNPNFPPEADRLQWYLDNKHFGDATTQQVFQAHMTNIAEPLGIALRFDGYMGNTLHAHRVVQYFQSSKGPETANKLIDALYERYFEKGEHPSRDEVLIGACVEAGISEEEAKKVVGDKEIGLAEVKAKLREVSRDVDAVPVVTVEGKRRDITLTGAKEVEEYVKTLEKIANEST</sequence>
<dbReference type="Gene3D" id="3.40.30.10">
    <property type="entry name" value="Glutaredoxin"/>
    <property type="match status" value="1"/>
</dbReference>
<proteinExistence type="predicted"/>
<feature type="domain" description="DSBA-like thioredoxin" evidence="1">
    <location>
        <begin position="85"/>
        <end position="237"/>
    </location>
</feature>
<dbReference type="SUPFAM" id="SSF52833">
    <property type="entry name" value="Thioredoxin-like"/>
    <property type="match status" value="1"/>
</dbReference>
<dbReference type="PANTHER" id="PTHR13887:SF52">
    <property type="entry name" value="DSBA-LIKE THIOREDOXIN DOMAIN-CONTAINING PROTEIN"/>
    <property type="match status" value="1"/>
</dbReference>
<keyword evidence="3" id="KW-1185">Reference proteome</keyword>
<dbReference type="PANTHER" id="PTHR13887">
    <property type="entry name" value="GLUTATHIONE S-TRANSFERASE KAPPA"/>
    <property type="match status" value="1"/>
</dbReference>
<evidence type="ECO:0000313" key="2">
    <source>
        <dbReference type="EMBL" id="KAH0532814.1"/>
    </source>
</evidence>
<protein>
    <recommendedName>
        <fullName evidence="1">DSBA-like thioredoxin domain-containing protein</fullName>
    </recommendedName>
</protein>
<dbReference type="Proteomes" id="UP000826573">
    <property type="component" value="Unassembled WGS sequence"/>
</dbReference>
<accession>A0A9P8HWX1</accession>
<dbReference type="Pfam" id="PF01323">
    <property type="entry name" value="DSBA"/>
    <property type="match status" value="1"/>
</dbReference>
<dbReference type="InterPro" id="IPR036249">
    <property type="entry name" value="Thioredoxin-like_sf"/>
</dbReference>
<dbReference type="EMBL" id="JAIMJC010000001">
    <property type="protein sequence ID" value="KAH0532814.1"/>
    <property type="molecule type" value="Genomic_DNA"/>
</dbReference>
<gene>
    <name evidence="2" type="ORF">TsFJ059_001452</name>
</gene>
<organism evidence="2 3">
    <name type="scientific">Trichoderma semiorbis</name>
    <dbReference type="NCBI Taxonomy" id="1491008"/>
    <lineage>
        <taxon>Eukaryota</taxon>
        <taxon>Fungi</taxon>
        <taxon>Dikarya</taxon>
        <taxon>Ascomycota</taxon>
        <taxon>Pezizomycotina</taxon>
        <taxon>Sordariomycetes</taxon>
        <taxon>Hypocreomycetidae</taxon>
        <taxon>Hypocreales</taxon>
        <taxon>Hypocreaceae</taxon>
        <taxon>Trichoderma</taxon>
    </lineage>
</organism>
<comment type="caution">
    <text evidence="2">The sequence shown here is derived from an EMBL/GenBank/DDBJ whole genome shotgun (WGS) entry which is preliminary data.</text>
</comment>